<evidence type="ECO:0000313" key="1">
    <source>
        <dbReference type="EMBL" id="MDR6711600.1"/>
    </source>
</evidence>
<protein>
    <submittedName>
        <fullName evidence="1">tRNA (Cmo5U34)-methyltransferase</fullName>
        <ecNumber evidence="1">2.1.1.-</ecNumber>
    </submittedName>
</protein>
<organism evidence="1 2">
    <name type="scientific">Pseudomonas hunanensis</name>
    <dbReference type="NCBI Taxonomy" id="1247546"/>
    <lineage>
        <taxon>Bacteria</taxon>
        <taxon>Pseudomonadati</taxon>
        <taxon>Pseudomonadota</taxon>
        <taxon>Gammaproteobacteria</taxon>
        <taxon>Pseudomonadales</taxon>
        <taxon>Pseudomonadaceae</taxon>
        <taxon>Pseudomonas</taxon>
    </lineage>
</organism>
<accession>A0ACC6JZJ2</accession>
<dbReference type="Proteomes" id="UP001259587">
    <property type="component" value="Unassembled WGS sequence"/>
</dbReference>
<keyword evidence="1" id="KW-0489">Methyltransferase</keyword>
<gene>
    <name evidence="1" type="ORF">J2W83_001194</name>
</gene>
<name>A0ACC6JZJ2_9PSED</name>
<reference evidence="1" key="1">
    <citation type="submission" date="2023-07" db="EMBL/GenBank/DDBJ databases">
        <title>Sorghum-associated microbial communities from plants grown in Nebraska, USA.</title>
        <authorList>
            <person name="Schachtman D."/>
        </authorList>
    </citation>
    <scope>NUCLEOTIDE SEQUENCE</scope>
    <source>
        <strain evidence="1">BE56</strain>
    </source>
</reference>
<keyword evidence="2" id="KW-1185">Reference proteome</keyword>
<sequence length="238" mass="25624">MPQEPPLSVSKFDHSRAAEYAIQSRIALAGYDACHELSGCVLSASLPADTPATVLIAGIGGTAQEVIALATLRPNWRFIGVDPASAMLDAAAANLDACGLRDKVQLHQGTVAELAAEPCFDAATLIGVLHHVPGTEAKQQLLQSLRDRLKPGAPLVVACNHYRYADEPLRLKAWAERWRQQGASEDEVKAKLAKILQGADPPVSEEAVLELLRGSGFGESQRFFSSLFWGAWVTFRQA</sequence>
<dbReference type="EMBL" id="JAVDTH010000005">
    <property type="protein sequence ID" value="MDR6711600.1"/>
    <property type="molecule type" value="Genomic_DNA"/>
</dbReference>
<comment type="caution">
    <text evidence="1">The sequence shown here is derived from an EMBL/GenBank/DDBJ whole genome shotgun (WGS) entry which is preliminary data.</text>
</comment>
<proteinExistence type="predicted"/>
<dbReference type="EC" id="2.1.1.-" evidence="1"/>
<keyword evidence="1" id="KW-0808">Transferase</keyword>
<evidence type="ECO:0000313" key="2">
    <source>
        <dbReference type="Proteomes" id="UP001259587"/>
    </source>
</evidence>